<evidence type="ECO:0000313" key="1">
    <source>
        <dbReference type="EMBL" id="KFD72543.1"/>
    </source>
</evidence>
<reference evidence="1" key="1">
    <citation type="journal article" date="2014" name="Nat. Genet.">
        <title>Genome and transcriptome of the porcine whipworm Trichuris suis.</title>
        <authorList>
            <person name="Jex A.R."/>
            <person name="Nejsum P."/>
            <person name="Schwarz E.M."/>
            <person name="Hu L."/>
            <person name="Young N.D."/>
            <person name="Hall R.S."/>
            <person name="Korhonen P.K."/>
            <person name="Liao S."/>
            <person name="Thamsborg S."/>
            <person name="Xia J."/>
            <person name="Xu P."/>
            <person name="Wang S."/>
            <person name="Scheerlinck J.P."/>
            <person name="Hofmann A."/>
            <person name="Sternberg P.W."/>
            <person name="Wang J."/>
            <person name="Gasser R.B."/>
        </authorList>
    </citation>
    <scope>NUCLEOTIDE SEQUENCE [LARGE SCALE GENOMIC DNA]</scope>
    <source>
        <strain evidence="1">DCEP-RM93F</strain>
    </source>
</reference>
<dbReference type="AlphaFoldDB" id="A0A085NSU7"/>
<protein>
    <submittedName>
        <fullName evidence="1">Uncharacterized protein</fullName>
    </submittedName>
</protein>
<organism evidence="1">
    <name type="scientific">Trichuris suis</name>
    <name type="common">pig whipworm</name>
    <dbReference type="NCBI Taxonomy" id="68888"/>
    <lineage>
        <taxon>Eukaryota</taxon>
        <taxon>Metazoa</taxon>
        <taxon>Ecdysozoa</taxon>
        <taxon>Nematoda</taxon>
        <taxon>Enoplea</taxon>
        <taxon>Dorylaimia</taxon>
        <taxon>Trichinellida</taxon>
        <taxon>Trichuridae</taxon>
        <taxon>Trichuris</taxon>
    </lineage>
</organism>
<sequence>MSTPSNFGNCGFFERNGMSGRKKYEDTHKIVICFKAGLGHMTESQKIKWSKFRIESAALVIRGLLIREFRIVRFVRYKECHYLLGDTKDYLLGIPRYTEFANKKTAYNEGRLYSPEFRPFEISSFGISTTLCFDFRFYDLHRFQNLNNNSFFIEFIFEIGRLSY</sequence>
<dbReference type="Proteomes" id="UP000030758">
    <property type="component" value="Unassembled WGS sequence"/>
</dbReference>
<dbReference type="EMBL" id="KL367477">
    <property type="protein sequence ID" value="KFD72543.1"/>
    <property type="molecule type" value="Genomic_DNA"/>
</dbReference>
<proteinExistence type="predicted"/>
<name>A0A085NSU7_9BILA</name>
<gene>
    <name evidence="1" type="ORF">M514_04019</name>
</gene>
<accession>A0A085NSU7</accession>